<feature type="compositionally biased region" description="Basic and acidic residues" evidence="2">
    <location>
        <begin position="398"/>
        <end position="423"/>
    </location>
</feature>
<dbReference type="Proteomes" id="UP000298030">
    <property type="component" value="Unassembled WGS sequence"/>
</dbReference>
<feature type="region of interest" description="Disordered" evidence="2">
    <location>
        <begin position="482"/>
        <end position="523"/>
    </location>
</feature>
<dbReference type="STRING" id="71717.A0A4Y7SPK5"/>
<comment type="caution">
    <text evidence="3">The sequence shown here is derived from an EMBL/GenBank/DDBJ whole genome shotgun (WGS) entry which is preliminary data.</text>
</comment>
<dbReference type="EMBL" id="QPFP01000073">
    <property type="protein sequence ID" value="TEB23800.1"/>
    <property type="molecule type" value="Genomic_DNA"/>
</dbReference>
<keyword evidence="1" id="KW-0175">Coiled coil</keyword>
<proteinExistence type="predicted"/>
<feature type="coiled-coil region" evidence="1">
    <location>
        <begin position="190"/>
        <end position="217"/>
    </location>
</feature>
<evidence type="ECO:0000256" key="2">
    <source>
        <dbReference type="SAM" id="MobiDB-lite"/>
    </source>
</evidence>
<dbReference type="AlphaFoldDB" id="A0A4Y7SPK5"/>
<accession>A0A4Y7SPK5</accession>
<organism evidence="3 4">
    <name type="scientific">Coprinellus micaceus</name>
    <name type="common">Glistening ink-cap mushroom</name>
    <name type="synonym">Coprinus micaceus</name>
    <dbReference type="NCBI Taxonomy" id="71717"/>
    <lineage>
        <taxon>Eukaryota</taxon>
        <taxon>Fungi</taxon>
        <taxon>Dikarya</taxon>
        <taxon>Basidiomycota</taxon>
        <taxon>Agaricomycotina</taxon>
        <taxon>Agaricomycetes</taxon>
        <taxon>Agaricomycetidae</taxon>
        <taxon>Agaricales</taxon>
        <taxon>Agaricineae</taxon>
        <taxon>Psathyrellaceae</taxon>
        <taxon>Coprinellus</taxon>
    </lineage>
</organism>
<evidence type="ECO:0000313" key="3">
    <source>
        <dbReference type="EMBL" id="TEB23800.1"/>
    </source>
</evidence>
<dbReference type="OrthoDB" id="2803783at2759"/>
<evidence type="ECO:0000313" key="4">
    <source>
        <dbReference type="Proteomes" id="UP000298030"/>
    </source>
</evidence>
<reference evidence="3 4" key="1">
    <citation type="journal article" date="2019" name="Nat. Ecol. Evol.">
        <title>Megaphylogeny resolves global patterns of mushroom evolution.</title>
        <authorList>
            <person name="Varga T."/>
            <person name="Krizsan K."/>
            <person name="Foldi C."/>
            <person name="Dima B."/>
            <person name="Sanchez-Garcia M."/>
            <person name="Sanchez-Ramirez S."/>
            <person name="Szollosi G.J."/>
            <person name="Szarkandi J.G."/>
            <person name="Papp V."/>
            <person name="Albert L."/>
            <person name="Andreopoulos W."/>
            <person name="Angelini C."/>
            <person name="Antonin V."/>
            <person name="Barry K.W."/>
            <person name="Bougher N.L."/>
            <person name="Buchanan P."/>
            <person name="Buyck B."/>
            <person name="Bense V."/>
            <person name="Catcheside P."/>
            <person name="Chovatia M."/>
            <person name="Cooper J."/>
            <person name="Damon W."/>
            <person name="Desjardin D."/>
            <person name="Finy P."/>
            <person name="Geml J."/>
            <person name="Haridas S."/>
            <person name="Hughes K."/>
            <person name="Justo A."/>
            <person name="Karasinski D."/>
            <person name="Kautmanova I."/>
            <person name="Kiss B."/>
            <person name="Kocsube S."/>
            <person name="Kotiranta H."/>
            <person name="LaButti K.M."/>
            <person name="Lechner B.E."/>
            <person name="Liimatainen K."/>
            <person name="Lipzen A."/>
            <person name="Lukacs Z."/>
            <person name="Mihaltcheva S."/>
            <person name="Morgado L.N."/>
            <person name="Niskanen T."/>
            <person name="Noordeloos M.E."/>
            <person name="Ohm R.A."/>
            <person name="Ortiz-Santana B."/>
            <person name="Ovrebo C."/>
            <person name="Racz N."/>
            <person name="Riley R."/>
            <person name="Savchenko A."/>
            <person name="Shiryaev A."/>
            <person name="Soop K."/>
            <person name="Spirin V."/>
            <person name="Szebenyi C."/>
            <person name="Tomsovsky M."/>
            <person name="Tulloss R.E."/>
            <person name="Uehling J."/>
            <person name="Grigoriev I.V."/>
            <person name="Vagvolgyi C."/>
            <person name="Papp T."/>
            <person name="Martin F.M."/>
            <person name="Miettinen O."/>
            <person name="Hibbett D.S."/>
            <person name="Nagy L.G."/>
        </authorList>
    </citation>
    <scope>NUCLEOTIDE SEQUENCE [LARGE SCALE GENOMIC DNA]</scope>
    <source>
        <strain evidence="3 4">FP101781</strain>
    </source>
</reference>
<evidence type="ECO:0000256" key="1">
    <source>
        <dbReference type="SAM" id="Coils"/>
    </source>
</evidence>
<feature type="compositionally biased region" description="Acidic residues" evidence="2">
    <location>
        <begin position="337"/>
        <end position="356"/>
    </location>
</feature>
<protein>
    <submittedName>
        <fullName evidence="3">Uncharacterized protein</fullName>
    </submittedName>
</protein>
<name>A0A4Y7SPK5_COPMI</name>
<feature type="region of interest" description="Disordered" evidence="2">
    <location>
        <begin position="325"/>
        <end position="438"/>
    </location>
</feature>
<feature type="compositionally biased region" description="Basic residues" evidence="2">
    <location>
        <begin position="362"/>
        <end position="377"/>
    </location>
</feature>
<keyword evidence="4" id="KW-1185">Reference proteome</keyword>
<gene>
    <name evidence="3" type="ORF">FA13DRAFT_1797682</name>
</gene>
<sequence>MGGTWMTPWQAIFLEGLINPFKQAQKEGKLKSFWKKRVKGDFFDMWKNSEEEEFEWFCLRNEEEREAKAAAEVEASKVGGRKKARVQVKIRERDDEVYRNEVKWEAGRTKQIRGFFYNRTSTSRNGKAKISFNLSPVVRSMGKLSEVQVYQKMFFSDRVKETTDAEIAEKDIAPKQQLAYINLRTAEIYADETEEIRDIVRAEAEALEREKEDTEVKGKTREYTPHEYALMQAALPEILKAVFEPLADKTGWTFALLAGGPDPTLTNGECRSVSWYWGKTDDGETFGDCDASFRSALTPFGTFCHRLFPEEVRLRRATTIDEEADATVLEKAGVGEKDEDESDASEDEQQASEEPEQPAKTSKQKPTKARRAPKAKGKAAAEGSKASKKGGGAGQKGEASKGGEGDKGEAERNLEEGQGDKGESLGGAGEGENLGENTNDEVQLEKPISEYPFLTIVPGASDQVVVDIAQLLREGEEAVERRAEIERAETEDSMQMRGATSRSAGGDMTHGHSPTISGELTLPDPLFVDDDLTREFQFDVPIDDPLEESADGVVDDMVVQERKRKAVDGANDKAIDGEQGRGKRLRKVNRELPDWVLPGRDWLLLGFDDDLWTMCVHNWQSFETTVMNPSGARIGAANCRPVELGKWLSTRKFNTIPEIPIEDIPDYANRWIVWWNRLQPAVRAGPEPGMLPPKLEREHDAAMVGALKKSGEWGLYIVMVSLKMWAGVRERDGRWRSAVKDVNDCFELFLGMSK</sequence>